<gene>
    <name evidence="11" type="ORF">SAMN04489807_3402</name>
</gene>
<evidence type="ECO:0000313" key="12">
    <source>
        <dbReference type="Proteomes" id="UP000183750"/>
    </source>
</evidence>
<evidence type="ECO:0000256" key="5">
    <source>
        <dbReference type="ARBA" id="ARBA00022679"/>
    </source>
</evidence>
<keyword evidence="7" id="KW-0274">FAD</keyword>
<evidence type="ECO:0000256" key="1">
    <source>
        <dbReference type="ARBA" id="ARBA00001946"/>
    </source>
</evidence>
<comment type="catalytic activity">
    <reaction evidence="10">
        <text>L-threonyl-[protein] + FAD = FMN-L-threonyl-[protein] + AMP + H(+)</text>
        <dbReference type="Rhea" id="RHEA:36847"/>
        <dbReference type="Rhea" id="RHEA-COMP:11060"/>
        <dbReference type="Rhea" id="RHEA-COMP:11061"/>
        <dbReference type="ChEBI" id="CHEBI:15378"/>
        <dbReference type="ChEBI" id="CHEBI:30013"/>
        <dbReference type="ChEBI" id="CHEBI:57692"/>
        <dbReference type="ChEBI" id="CHEBI:74257"/>
        <dbReference type="ChEBI" id="CHEBI:456215"/>
        <dbReference type="EC" id="2.7.1.180"/>
    </reaction>
</comment>
<dbReference type="GO" id="GO:0016740">
    <property type="term" value="F:transferase activity"/>
    <property type="evidence" value="ECO:0007669"/>
    <property type="project" value="UniProtKB-KW"/>
</dbReference>
<evidence type="ECO:0000256" key="3">
    <source>
        <dbReference type="ARBA" id="ARBA00016337"/>
    </source>
</evidence>
<protein>
    <recommendedName>
        <fullName evidence="3">FAD:protein FMN transferase</fullName>
        <ecNumber evidence="2">2.7.1.180</ecNumber>
    </recommendedName>
    <alternativeName>
        <fullName evidence="9">Flavin transferase</fullName>
    </alternativeName>
</protein>
<sequence length="279" mass="29587">MRTANEVTRVWVEEIMGIPMSIHLIAPGEMTDEGADRAVRACFDELRDIDRVFSTYRTDSDISRIRRGELSIADADSRVALVADACERAEEETGGLVSARWRGRFDPTGYVKGWAVEAAGRRHLEPLLAAATAVGINAGGDLQLFTAEGADWRWPVGIADPHDRGQLIAVVDVVNGAVATSGTAERGHHILDPRTGRPATGTASATIVTDGLTQADVWATAAVVAGPANRSWIAAAGSRTGIVVDADRRVTRWLGTTMVDVQTTTVGSHPIGGDALVQG</sequence>
<dbReference type="Pfam" id="PF02424">
    <property type="entry name" value="ApbE"/>
    <property type="match status" value="2"/>
</dbReference>
<dbReference type="GO" id="GO:0046872">
    <property type="term" value="F:metal ion binding"/>
    <property type="evidence" value="ECO:0007669"/>
    <property type="project" value="UniProtKB-KW"/>
</dbReference>
<evidence type="ECO:0000256" key="7">
    <source>
        <dbReference type="ARBA" id="ARBA00022827"/>
    </source>
</evidence>
<dbReference type="PANTHER" id="PTHR30040">
    <property type="entry name" value="THIAMINE BIOSYNTHESIS LIPOPROTEIN APBE"/>
    <property type="match status" value="1"/>
</dbReference>
<proteinExistence type="predicted"/>
<evidence type="ECO:0000256" key="10">
    <source>
        <dbReference type="ARBA" id="ARBA00048540"/>
    </source>
</evidence>
<dbReference type="InterPro" id="IPR003374">
    <property type="entry name" value="ApbE-like_sf"/>
</dbReference>
<keyword evidence="4" id="KW-0285">Flavoprotein</keyword>
<keyword evidence="11" id="KW-0449">Lipoprotein</keyword>
<dbReference type="RefSeq" id="WP_052492863.1">
    <property type="nucleotide sequence ID" value="NZ_FNSQ01000005.1"/>
</dbReference>
<evidence type="ECO:0000256" key="8">
    <source>
        <dbReference type="ARBA" id="ARBA00022842"/>
    </source>
</evidence>
<evidence type="ECO:0000313" key="11">
    <source>
        <dbReference type="EMBL" id="SEC31521.1"/>
    </source>
</evidence>
<comment type="cofactor">
    <cofactor evidence="1">
        <name>Mg(2+)</name>
        <dbReference type="ChEBI" id="CHEBI:18420"/>
    </cofactor>
</comment>
<dbReference type="SUPFAM" id="SSF143631">
    <property type="entry name" value="ApbE-like"/>
    <property type="match status" value="1"/>
</dbReference>
<dbReference type="AlphaFoldDB" id="A0A1H4RIM9"/>
<dbReference type="EC" id="2.7.1.180" evidence="2"/>
<dbReference type="OrthoDB" id="9778595at2"/>
<keyword evidence="8" id="KW-0460">Magnesium</keyword>
<dbReference type="PANTHER" id="PTHR30040:SF2">
    <property type="entry name" value="FAD:PROTEIN FMN TRANSFERASE"/>
    <property type="match status" value="1"/>
</dbReference>
<evidence type="ECO:0000256" key="4">
    <source>
        <dbReference type="ARBA" id="ARBA00022630"/>
    </source>
</evidence>
<name>A0A1H4RIM9_9MICO</name>
<accession>A0A1H4RIM9</accession>
<evidence type="ECO:0000256" key="6">
    <source>
        <dbReference type="ARBA" id="ARBA00022723"/>
    </source>
</evidence>
<dbReference type="Gene3D" id="3.10.520.10">
    <property type="entry name" value="ApbE-like domains"/>
    <property type="match status" value="2"/>
</dbReference>
<keyword evidence="6" id="KW-0479">Metal-binding</keyword>
<reference evidence="12" key="1">
    <citation type="submission" date="2016-10" db="EMBL/GenBank/DDBJ databases">
        <authorList>
            <person name="Varghese N."/>
            <person name="Submissions S."/>
        </authorList>
    </citation>
    <scope>NUCLEOTIDE SEQUENCE [LARGE SCALE GENOMIC DNA]</scope>
    <source>
        <strain evidence="12">DSM 16089</strain>
    </source>
</reference>
<dbReference type="InterPro" id="IPR024932">
    <property type="entry name" value="ApbE"/>
</dbReference>
<keyword evidence="12" id="KW-1185">Reference proteome</keyword>
<dbReference type="Proteomes" id="UP000183750">
    <property type="component" value="Unassembled WGS sequence"/>
</dbReference>
<dbReference type="EMBL" id="FNSQ01000005">
    <property type="protein sequence ID" value="SEC31521.1"/>
    <property type="molecule type" value="Genomic_DNA"/>
</dbReference>
<evidence type="ECO:0000256" key="9">
    <source>
        <dbReference type="ARBA" id="ARBA00031306"/>
    </source>
</evidence>
<organism evidence="11 12">
    <name type="scientific">Microbacterium hydrocarbonoxydans</name>
    <dbReference type="NCBI Taxonomy" id="273678"/>
    <lineage>
        <taxon>Bacteria</taxon>
        <taxon>Bacillati</taxon>
        <taxon>Actinomycetota</taxon>
        <taxon>Actinomycetes</taxon>
        <taxon>Micrococcales</taxon>
        <taxon>Microbacteriaceae</taxon>
        <taxon>Microbacterium</taxon>
    </lineage>
</organism>
<evidence type="ECO:0000256" key="2">
    <source>
        <dbReference type="ARBA" id="ARBA00011955"/>
    </source>
</evidence>
<keyword evidence="5" id="KW-0808">Transferase</keyword>